<dbReference type="InterPro" id="IPR035906">
    <property type="entry name" value="MetI-like_sf"/>
</dbReference>
<dbReference type="PANTHER" id="PTHR43163">
    <property type="entry name" value="DIPEPTIDE TRANSPORT SYSTEM PERMEASE PROTEIN DPPB-RELATED"/>
    <property type="match status" value="1"/>
</dbReference>
<feature type="transmembrane region" description="Helical" evidence="7">
    <location>
        <begin position="171"/>
        <end position="190"/>
    </location>
</feature>
<evidence type="ECO:0000256" key="6">
    <source>
        <dbReference type="ARBA" id="ARBA00023136"/>
    </source>
</evidence>
<feature type="non-terminal residue" evidence="9">
    <location>
        <position position="198"/>
    </location>
</feature>
<evidence type="ECO:0000256" key="7">
    <source>
        <dbReference type="SAM" id="Phobius"/>
    </source>
</evidence>
<dbReference type="EMBL" id="UINC01037425">
    <property type="protein sequence ID" value="SVB32895.1"/>
    <property type="molecule type" value="Genomic_DNA"/>
</dbReference>
<evidence type="ECO:0000256" key="2">
    <source>
        <dbReference type="ARBA" id="ARBA00022448"/>
    </source>
</evidence>
<organism evidence="9">
    <name type="scientific">marine metagenome</name>
    <dbReference type="NCBI Taxonomy" id="408172"/>
    <lineage>
        <taxon>unclassified sequences</taxon>
        <taxon>metagenomes</taxon>
        <taxon>ecological metagenomes</taxon>
    </lineage>
</organism>
<keyword evidence="6 7" id="KW-0472">Membrane</keyword>
<proteinExistence type="predicted"/>
<keyword evidence="5 7" id="KW-1133">Transmembrane helix</keyword>
<keyword evidence="2" id="KW-0813">Transport</keyword>
<sequence>MLKFILRRVLETIPVLLCVAAMTFFMCRLAPGGPFDEDKQVTAEVRELLNKQFNLDQPLHKQFIQYITHLPTLQSFKYPNRTVGEIISQKFPVSAKLGFFAMCIALGLGILFGVIASLRPNTYVDYIPSSLAMIGICLPTFVMGPLLMLVFSLQLGWFPATGWGGFSGDQFFASDMVLPSVTLGFFYAAYISRLTRGG</sequence>
<evidence type="ECO:0000256" key="3">
    <source>
        <dbReference type="ARBA" id="ARBA00022475"/>
    </source>
</evidence>
<gene>
    <name evidence="9" type="ORF">METZ01_LOCUS185749</name>
</gene>
<evidence type="ECO:0000256" key="5">
    <source>
        <dbReference type="ARBA" id="ARBA00022989"/>
    </source>
</evidence>
<feature type="transmembrane region" description="Helical" evidence="7">
    <location>
        <begin position="97"/>
        <end position="118"/>
    </location>
</feature>
<dbReference type="Pfam" id="PF19300">
    <property type="entry name" value="BPD_transp_1_N"/>
    <property type="match status" value="1"/>
</dbReference>
<evidence type="ECO:0000256" key="1">
    <source>
        <dbReference type="ARBA" id="ARBA00004651"/>
    </source>
</evidence>
<dbReference type="AlphaFoldDB" id="A0A382D3J9"/>
<dbReference type="InterPro" id="IPR045621">
    <property type="entry name" value="BPD_transp_1_N"/>
</dbReference>
<dbReference type="InterPro" id="IPR000515">
    <property type="entry name" value="MetI-like"/>
</dbReference>
<comment type="subcellular location">
    <subcellularLocation>
        <location evidence="1">Cell membrane</location>
        <topology evidence="1">Multi-pass membrane protein</topology>
    </subcellularLocation>
</comment>
<evidence type="ECO:0000259" key="8">
    <source>
        <dbReference type="PROSITE" id="PS50928"/>
    </source>
</evidence>
<keyword evidence="4 7" id="KW-0812">Transmembrane</keyword>
<reference evidence="9" key="1">
    <citation type="submission" date="2018-05" db="EMBL/GenBank/DDBJ databases">
        <authorList>
            <person name="Lanie J.A."/>
            <person name="Ng W.-L."/>
            <person name="Kazmierczak K.M."/>
            <person name="Andrzejewski T.M."/>
            <person name="Davidsen T.M."/>
            <person name="Wayne K.J."/>
            <person name="Tettelin H."/>
            <person name="Glass J.I."/>
            <person name="Rusch D."/>
            <person name="Podicherti R."/>
            <person name="Tsui H.-C.T."/>
            <person name="Winkler M.E."/>
        </authorList>
    </citation>
    <scope>NUCLEOTIDE SEQUENCE</scope>
</reference>
<evidence type="ECO:0000313" key="9">
    <source>
        <dbReference type="EMBL" id="SVB32895.1"/>
    </source>
</evidence>
<feature type="transmembrane region" description="Helical" evidence="7">
    <location>
        <begin position="130"/>
        <end position="151"/>
    </location>
</feature>
<feature type="transmembrane region" description="Helical" evidence="7">
    <location>
        <begin position="12"/>
        <end position="31"/>
    </location>
</feature>
<evidence type="ECO:0000256" key="4">
    <source>
        <dbReference type="ARBA" id="ARBA00022692"/>
    </source>
</evidence>
<feature type="domain" description="ABC transmembrane type-1" evidence="8">
    <location>
        <begin position="91"/>
        <end position="198"/>
    </location>
</feature>
<keyword evidence="3" id="KW-1003">Cell membrane</keyword>
<name>A0A382D3J9_9ZZZZ</name>
<dbReference type="PROSITE" id="PS50928">
    <property type="entry name" value="ABC_TM1"/>
    <property type="match status" value="1"/>
</dbReference>
<accession>A0A382D3J9</accession>
<dbReference type="GO" id="GO:0005886">
    <property type="term" value="C:plasma membrane"/>
    <property type="evidence" value="ECO:0007669"/>
    <property type="project" value="UniProtKB-SubCell"/>
</dbReference>
<protein>
    <recommendedName>
        <fullName evidence="8">ABC transmembrane type-1 domain-containing protein</fullName>
    </recommendedName>
</protein>
<dbReference type="SUPFAM" id="SSF161098">
    <property type="entry name" value="MetI-like"/>
    <property type="match status" value="1"/>
</dbReference>
<dbReference type="GO" id="GO:0055085">
    <property type="term" value="P:transmembrane transport"/>
    <property type="evidence" value="ECO:0007669"/>
    <property type="project" value="InterPro"/>
</dbReference>
<dbReference type="Gene3D" id="1.10.3720.10">
    <property type="entry name" value="MetI-like"/>
    <property type="match status" value="1"/>
</dbReference>
<dbReference type="PANTHER" id="PTHR43163:SF7">
    <property type="entry name" value="DIPEPTIDE-TRANSPORT INTEGRAL MEMBRANE PROTEIN ABC TRANSPORTER DPPB-RELATED"/>
    <property type="match status" value="1"/>
</dbReference>